<dbReference type="InterPro" id="IPR040026">
    <property type="entry name" value="FliD"/>
</dbReference>
<evidence type="ECO:0000256" key="5">
    <source>
        <dbReference type="RuleBase" id="RU362066"/>
    </source>
</evidence>
<evidence type="ECO:0000256" key="2">
    <source>
        <dbReference type="ARBA" id="ARBA00011255"/>
    </source>
</evidence>
<reference evidence="9" key="1">
    <citation type="journal article" date="2019" name="Int. J. Syst. Evol. Microbiol.">
        <title>The Global Catalogue of Microorganisms (GCM) 10K type strain sequencing project: providing services to taxonomists for standard genome sequencing and annotation.</title>
        <authorList>
            <consortium name="The Broad Institute Genomics Platform"/>
            <consortium name="The Broad Institute Genome Sequencing Center for Infectious Disease"/>
            <person name="Wu L."/>
            <person name="Ma J."/>
        </authorList>
    </citation>
    <scope>NUCLEOTIDE SEQUENCE [LARGE SCALE GENOMIC DNA]</scope>
    <source>
        <strain evidence="9">CGMCC 1.15341</strain>
    </source>
</reference>
<evidence type="ECO:0000256" key="3">
    <source>
        <dbReference type="ARBA" id="ARBA00023054"/>
    </source>
</evidence>
<evidence type="ECO:0000256" key="1">
    <source>
        <dbReference type="ARBA" id="ARBA00009764"/>
    </source>
</evidence>
<keyword evidence="8" id="KW-0969">Cilium</keyword>
<dbReference type="InterPro" id="IPR003481">
    <property type="entry name" value="FliD_N"/>
</dbReference>
<gene>
    <name evidence="8" type="primary">fliD</name>
    <name evidence="8" type="ORF">GCM10011352_37480</name>
</gene>
<comment type="subunit">
    <text evidence="2 5">Homopentamer.</text>
</comment>
<feature type="domain" description="Flagellar hook-associated protein 2 C-terminal" evidence="7">
    <location>
        <begin position="233"/>
        <end position="451"/>
    </location>
</feature>
<evidence type="ECO:0000313" key="8">
    <source>
        <dbReference type="EMBL" id="GGC07687.1"/>
    </source>
</evidence>
<dbReference type="PANTHER" id="PTHR30288">
    <property type="entry name" value="FLAGELLAR CAP/ASSEMBLY PROTEIN FLID"/>
    <property type="match status" value="1"/>
</dbReference>
<evidence type="ECO:0000313" key="9">
    <source>
        <dbReference type="Proteomes" id="UP000629025"/>
    </source>
</evidence>
<dbReference type="EMBL" id="BMIJ01000008">
    <property type="protein sequence ID" value="GGC07687.1"/>
    <property type="molecule type" value="Genomic_DNA"/>
</dbReference>
<comment type="function">
    <text evidence="5">Required for morphogenesis and for the elongation of the flagellar filament by facilitating polymerization of the flagellin monomers at the tip of growing filament. Forms a capping structure, which prevents flagellin subunits (transported through the central channel of the flagellum) from leaking out without polymerization at the distal end.</text>
</comment>
<keyword evidence="9" id="KW-1185">Reference proteome</keyword>
<keyword evidence="8" id="KW-0282">Flagellum</keyword>
<evidence type="ECO:0000259" key="6">
    <source>
        <dbReference type="Pfam" id="PF02465"/>
    </source>
</evidence>
<name>A0ABQ1KQM2_9GAMM</name>
<keyword evidence="4 5" id="KW-0975">Bacterial flagellum</keyword>
<dbReference type="PANTHER" id="PTHR30288:SF0">
    <property type="entry name" value="FLAGELLAR HOOK-ASSOCIATED PROTEIN 2"/>
    <property type="match status" value="1"/>
</dbReference>
<dbReference type="Pfam" id="PF07195">
    <property type="entry name" value="FliD_C"/>
    <property type="match status" value="1"/>
</dbReference>
<comment type="similarity">
    <text evidence="1 5">Belongs to the FliD family.</text>
</comment>
<protein>
    <recommendedName>
        <fullName evidence="5">Flagellar hook-associated protein 2</fullName>
        <shortName evidence="5">HAP2</shortName>
    </recommendedName>
    <alternativeName>
        <fullName evidence="5">Flagellar cap protein</fullName>
    </alternativeName>
</protein>
<keyword evidence="3" id="KW-0175">Coiled coil</keyword>
<sequence length="466" mass="48461">MASITFSGIGSSIDTAAIVDAIVAAEIEPQRELLSARKTTYNSQLSAIGKLKSALEQFQSVLDNLKMASKFQARSVSVGNSDLLSASATGSAVPGSYQIEIDHLAKQQKLITAAGSFATSGDTVGTGKLNFTVGTESFEVPIDSSSSSLSGIRDAINSATGNSSVSATIVNVDDGLGGTEARLMLTSIAGGLDNKINITAVDDDGNSTDASGLSQLIYDSTSATGNMTQHQAADDALFYIDGLAVSRSSNSVSDAIDGVTLDLKSSAPGTKFSLDVAVDNDTIANNIQSLVDAYNNVRSIVKSTSENEGSSALMGDSTVRTLYNKVRSVLSSQVASAPGSANSLSLVGVSIDQYGVMSLDREALGNALNDDFSAVSKLFTNDDGIAPTLDTLLESYTQYAGLLDDRTKGLNSRLESLTSAQERLDRREESMLASLTKQYNAMDSLVAQLNSTGSYLLAQLSALSSS</sequence>
<evidence type="ECO:0000259" key="7">
    <source>
        <dbReference type="Pfam" id="PF07195"/>
    </source>
</evidence>
<dbReference type="InterPro" id="IPR010809">
    <property type="entry name" value="FliD_C"/>
</dbReference>
<evidence type="ECO:0000256" key="4">
    <source>
        <dbReference type="ARBA" id="ARBA00023143"/>
    </source>
</evidence>
<dbReference type="RefSeq" id="WP_188751158.1">
    <property type="nucleotide sequence ID" value="NZ_BMIJ01000008.1"/>
</dbReference>
<dbReference type="InterPro" id="IPR010810">
    <property type="entry name" value="Flagellin_hook_IN_motif"/>
</dbReference>
<accession>A0ABQ1KQM2</accession>
<comment type="caution">
    <text evidence="8">The sequence shown here is derived from an EMBL/GenBank/DDBJ whole genome shotgun (WGS) entry which is preliminary data.</text>
</comment>
<comment type="subcellular location">
    <subcellularLocation>
        <location evidence="5">Secreted</location>
    </subcellularLocation>
    <subcellularLocation>
        <location evidence="5">Bacterial flagellum</location>
    </subcellularLocation>
</comment>
<dbReference type="Pfam" id="PF02465">
    <property type="entry name" value="FliD_N"/>
    <property type="match status" value="1"/>
</dbReference>
<feature type="domain" description="Flagellar hook-associated protein 2 N-terminal" evidence="6">
    <location>
        <begin position="11"/>
        <end position="108"/>
    </location>
</feature>
<dbReference type="Proteomes" id="UP000629025">
    <property type="component" value="Unassembled WGS sequence"/>
</dbReference>
<keyword evidence="5" id="KW-0964">Secreted</keyword>
<proteinExistence type="inferred from homology"/>
<organism evidence="8 9">
    <name type="scientific">Marinobacterium zhoushanense</name>
    <dbReference type="NCBI Taxonomy" id="1679163"/>
    <lineage>
        <taxon>Bacteria</taxon>
        <taxon>Pseudomonadati</taxon>
        <taxon>Pseudomonadota</taxon>
        <taxon>Gammaproteobacteria</taxon>
        <taxon>Oceanospirillales</taxon>
        <taxon>Oceanospirillaceae</taxon>
        <taxon>Marinobacterium</taxon>
    </lineage>
</organism>
<keyword evidence="8" id="KW-0966">Cell projection</keyword>
<dbReference type="Pfam" id="PF07196">
    <property type="entry name" value="Flagellin_IN"/>
    <property type="match status" value="1"/>
</dbReference>